<dbReference type="Pfam" id="PF00561">
    <property type="entry name" value="Abhydrolase_1"/>
    <property type="match status" value="1"/>
</dbReference>
<keyword evidence="3" id="KW-1185">Reference proteome</keyword>
<dbReference type="Gene3D" id="3.40.50.1820">
    <property type="entry name" value="alpha/beta hydrolase"/>
    <property type="match status" value="1"/>
</dbReference>
<dbReference type="RefSeq" id="WP_162366055.1">
    <property type="nucleotide sequence ID" value="NZ_WUBS01000007.1"/>
</dbReference>
<feature type="domain" description="AB hydrolase-1" evidence="1">
    <location>
        <begin position="28"/>
        <end position="281"/>
    </location>
</feature>
<evidence type="ECO:0000313" key="2">
    <source>
        <dbReference type="EMBL" id="NDL63333.1"/>
    </source>
</evidence>
<dbReference type="InterPro" id="IPR000639">
    <property type="entry name" value="Epox_hydrolase-like"/>
</dbReference>
<dbReference type="InterPro" id="IPR050266">
    <property type="entry name" value="AB_hydrolase_sf"/>
</dbReference>
<reference evidence="2 3" key="2">
    <citation type="submission" date="2020-02" db="EMBL/GenBank/DDBJ databases">
        <title>The new genus of Enterobacteriales.</title>
        <authorList>
            <person name="Kim I.S."/>
        </authorList>
    </citation>
    <scope>NUCLEOTIDE SEQUENCE [LARGE SCALE GENOMIC DNA]</scope>
    <source>
        <strain evidence="2 3">SAP-6</strain>
    </source>
</reference>
<dbReference type="Proteomes" id="UP000461443">
    <property type="component" value="Unassembled WGS sequence"/>
</dbReference>
<accession>A0A845SEG0</accession>
<comment type="caution">
    <text evidence="2">The sequence shown here is derived from an EMBL/GenBank/DDBJ whole genome shotgun (WGS) entry which is preliminary data.</text>
</comment>
<reference evidence="2 3" key="1">
    <citation type="submission" date="2019-12" db="EMBL/GenBank/DDBJ databases">
        <authorList>
            <person name="Lee S.D."/>
        </authorList>
    </citation>
    <scope>NUCLEOTIDE SEQUENCE [LARGE SCALE GENOMIC DNA]</scope>
    <source>
        <strain evidence="2 3">SAP-6</strain>
    </source>
</reference>
<dbReference type="InterPro" id="IPR000073">
    <property type="entry name" value="AB_hydrolase_1"/>
</dbReference>
<dbReference type="PANTHER" id="PTHR43798">
    <property type="entry name" value="MONOACYLGLYCEROL LIPASE"/>
    <property type="match status" value="1"/>
</dbReference>
<dbReference type="GO" id="GO:0016787">
    <property type="term" value="F:hydrolase activity"/>
    <property type="evidence" value="ECO:0007669"/>
    <property type="project" value="UniProtKB-KW"/>
</dbReference>
<evidence type="ECO:0000313" key="3">
    <source>
        <dbReference type="Proteomes" id="UP000461443"/>
    </source>
</evidence>
<protein>
    <submittedName>
        <fullName evidence="2">Alpha/beta fold hydrolase</fullName>
    </submittedName>
</protein>
<name>A0A845SEG0_9GAMM</name>
<sequence length="302" mass="33506">MKTRDILHVRTPMLDLAYEEHGPEDGAAVILLHGFPYDPRAYDNVAPPLAARGYRVLVPYLRGYGPTRFVDAGVMRSGQQAALAQDLLDLMDALSIKRAALAGYDWGGRAACILAALWPARVSALVTGDGYNIQDIAAAVQPLAPEAEYRYWYQYYFHTPRGRAGLTANRAALCRLLWRLWSPTWPITDAVYAQSAESFDNPDFVEVVIHSYRHRYGYAAGDPRLQAIEDRLQRQPVIAVPAISLCGLDDGVGVPETIDPRRAQFSRFYERRLLPGTGHNIPQESPGAMVDAVLDLLSGRNI</sequence>
<gene>
    <name evidence="2" type="ORF">GRH90_11325</name>
</gene>
<proteinExistence type="predicted"/>
<dbReference type="EMBL" id="WUBS01000007">
    <property type="protein sequence ID" value="NDL63333.1"/>
    <property type="molecule type" value="Genomic_DNA"/>
</dbReference>
<dbReference type="PRINTS" id="PR00412">
    <property type="entry name" value="EPOXHYDRLASE"/>
</dbReference>
<dbReference type="InterPro" id="IPR029058">
    <property type="entry name" value="AB_hydrolase_fold"/>
</dbReference>
<keyword evidence="2" id="KW-0378">Hydrolase</keyword>
<dbReference type="AlphaFoldDB" id="A0A845SEG0"/>
<organism evidence="2 3">
    <name type="scientific">Acerihabitans arboris</name>
    <dbReference type="NCBI Taxonomy" id="2691583"/>
    <lineage>
        <taxon>Bacteria</taxon>
        <taxon>Pseudomonadati</taxon>
        <taxon>Pseudomonadota</taxon>
        <taxon>Gammaproteobacteria</taxon>
        <taxon>Enterobacterales</taxon>
        <taxon>Pectobacteriaceae</taxon>
        <taxon>Acerihabitans</taxon>
    </lineage>
</organism>
<dbReference type="SUPFAM" id="SSF53474">
    <property type="entry name" value="alpha/beta-Hydrolases"/>
    <property type="match status" value="1"/>
</dbReference>
<evidence type="ECO:0000259" key="1">
    <source>
        <dbReference type="Pfam" id="PF00561"/>
    </source>
</evidence>